<dbReference type="InterPro" id="IPR052895">
    <property type="entry name" value="HetReg/Transcr_Mod"/>
</dbReference>
<name>A0ABR0F0R3_ZASCE</name>
<gene>
    <name evidence="3" type="ORF">PRZ48_000395</name>
</gene>
<dbReference type="PANTHER" id="PTHR24148:SF64">
    <property type="entry name" value="HETEROKARYON INCOMPATIBILITY DOMAIN-CONTAINING PROTEIN"/>
    <property type="match status" value="1"/>
</dbReference>
<organism evidence="3 4">
    <name type="scientific">Zasmidium cellare</name>
    <name type="common">Wine cellar mold</name>
    <name type="synonym">Racodium cellare</name>
    <dbReference type="NCBI Taxonomy" id="395010"/>
    <lineage>
        <taxon>Eukaryota</taxon>
        <taxon>Fungi</taxon>
        <taxon>Dikarya</taxon>
        <taxon>Ascomycota</taxon>
        <taxon>Pezizomycotina</taxon>
        <taxon>Dothideomycetes</taxon>
        <taxon>Dothideomycetidae</taxon>
        <taxon>Mycosphaerellales</taxon>
        <taxon>Mycosphaerellaceae</taxon>
        <taxon>Zasmidium</taxon>
    </lineage>
</organism>
<proteinExistence type="predicted"/>
<protein>
    <recommendedName>
        <fullName evidence="2">Heterokaryon incompatibility domain-containing protein</fullName>
    </recommendedName>
</protein>
<evidence type="ECO:0000259" key="2">
    <source>
        <dbReference type="Pfam" id="PF06985"/>
    </source>
</evidence>
<evidence type="ECO:0000256" key="1">
    <source>
        <dbReference type="SAM" id="Phobius"/>
    </source>
</evidence>
<dbReference type="PANTHER" id="PTHR24148">
    <property type="entry name" value="ANKYRIN REPEAT DOMAIN-CONTAINING PROTEIN 39 HOMOLOG-RELATED"/>
    <property type="match status" value="1"/>
</dbReference>
<evidence type="ECO:0000313" key="4">
    <source>
        <dbReference type="Proteomes" id="UP001305779"/>
    </source>
</evidence>
<feature type="domain" description="Heterokaryon incompatibility" evidence="2">
    <location>
        <begin position="46"/>
        <end position="170"/>
    </location>
</feature>
<keyword evidence="1" id="KW-1133">Transmembrane helix</keyword>
<reference evidence="3 4" key="1">
    <citation type="journal article" date="2023" name="G3 (Bethesda)">
        <title>A chromosome-level genome assembly of Zasmidium syzygii isolated from banana leaves.</title>
        <authorList>
            <person name="van Westerhoven A.C."/>
            <person name="Mehrabi R."/>
            <person name="Talebi R."/>
            <person name="Steentjes M.B.F."/>
            <person name="Corcolon B."/>
            <person name="Chong P.A."/>
            <person name="Kema G.H.J."/>
            <person name="Seidl M.F."/>
        </authorList>
    </citation>
    <scope>NUCLEOTIDE SEQUENCE [LARGE SCALE GENOMIC DNA]</scope>
    <source>
        <strain evidence="3 4">P124</strain>
    </source>
</reference>
<dbReference type="Pfam" id="PF06985">
    <property type="entry name" value="HET"/>
    <property type="match status" value="1"/>
</dbReference>
<evidence type="ECO:0000313" key="3">
    <source>
        <dbReference type="EMBL" id="KAK4506663.1"/>
    </source>
</evidence>
<sequence>MAVYTSLQLQNDQTSFRLFTLHGSTNQDAPITGSLSVASLDEKPSYEALSYCWGSPENGEDITLNDDKVLHVTPNLASALRALRLQHKSRVVWIDAICINQTSDDEKNFQVLLMRRIYSTCSRSVIWLGPSDAASRKAFRFMQRSSKEYSNLIKSVLVRPWFRRVWIIQEVAFPPEIDVQCGEDKISWESLAHACSLVSRSVMMVDVDAPKDAKHFHPTFYPKVLDATRQKIIKGERFSPLDALRSFRTFQATNGLDKVYGLLGLVDDPSFVTVDYSKSVQEIFREVAITSMRSSGRLAVLGECLPQETPSKPGWESWVPDWTDSEQTVEQDVGVLSARNNVFRASCDTTADVTLEQDGSLQISGHFIATVAEVAPPWKSVEELRDMILPKGRILPRKRGYELPCYFVDLYKGWLDVARRVNGESGTLQDKYITNESVLEAWYNMYYNTAPPLSDFKDARRFDLWAHSIELGFAALSWWQRNLVQKLPWVLIYIVSGPYIFTVCVATLFLIISGRLILEPPPPPETAFRSLWDTGRTDNGLIGKFPAPTFLSPKAAATKPGDAVVILKGGARPFVLRAEGKKWRIVGDAYVHGIMHGAAFDESKCASFDLV</sequence>
<keyword evidence="1" id="KW-0472">Membrane</keyword>
<keyword evidence="4" id="KW-1185">Reference proteome</keyword>
<dbReference type="Proteomes" id="UP001305779">
    <property type="component" value="Unassembled WGS sequence"/>
</dbReference>
<dbReference type="EMBL" id="JAXOVC010000001">
    <property type="protein sequence ID" value="KAK4506663.1"/>
    <property type="molecule type" value="Genomic_DNA"/>
</dbReference>
<dbReference type="InterPro" id="IPR010730">
    <property type="entry name" value="HET"/>
</dbReference>
<dbReference type="Pfam" id="PF26639">
    <property type="entry name" value="Het-6_barrel"/>
    <property type="match status" value="1"/>
</dbReference>
<comment type="caution">
    <text evidence="3">The sequence shown here is derived from an EMBL/GenBank/DDBJ whole genome shotgun (WGS) entry which is preliminary data.</text>
</comment>
<feature type="transmembrane region" description="Helical" evidence="1">
    <location>
        <begin position="490"/>
        <end position="512"/>
    </location>
</feature>
<accession>A0ABR0F0R3</accession>
<keyword evidence="1" id="KW-0812">Transmembrane</keyword>